<dbReference type="PATRIC" id="fig|1705564.3.peg.394"/>
<dbReference type="AlphaFoldDB" id="A0A150J8A7"/>
<comment type="caution">
    <text evidence="3">The sequence shown here is derived from an EMBL/GenBank/DDBJ whole genome shotgun (WGS) entry which is preliminary data.</text>
</comment>
<dbReference type="Pfam" id="PF03351">
    <property type="entry name" value="DOMON"/>
    <property type="match status" value="1"/>
</dbReference>
<name>A0A150J8A7_9EURY</name>
<dbReference type="CDD" id="cd09631">
    <property type="entry name" value="DOMON_DOH"/>
    <property type="match status" value="1"/>
</dbReference>
<dbReference type="EMBL" id="LNGD01000013">
    <property type="protein sequence ID" value="KYC53440.1"/>
    <property type="molecule type" value="Genomic_DNA"/>
</dbReference>
<dbReference type="PANTHER" id="PTHR46901">
    <property type="entry name" value="GH04942P"/>
    <property type="match status" value="1"/>
</dbReference>
<dbReference type="Gene3D" id="2.60.40.1210">
    <property type="entry name" value="Cellobiose dehydrogenase, cytochrome domain"/>
    <property type="match status" value="1"/>
</dbReference>
<dbReference type="SUPFAM" id="SSF49344">
    <property type="entry name" value="CBD9-like"/>
    <property type="match status" value="1"/>
</dbReference>
<organism evidence="3 4">
    <name type="scientific">Candidatus Methanofastidiosum methylothiophilum</name>
    <dbReference type="NCBI Taxonomy" id="1705564"/>
    <lineage>
        <taxon>Archaea</taxon>
        <taxon>Methanobacteriati</taxon>
        <taxon>Methanobacteriota</taxon>
        <taxon>Stenosarchaea group</taxon>
        <taxon>Candidatus Methanofastidiosia</taxon>
        <taxon>Candidatus Methanofastidiosales</taxon>
        <taxon>Candidatus Methanofastidiosaceae</taxon>
        <taxon>Candidatus Methanofastidiosum</taxon>
    </lineage>
</organism>
<evidence type="ECO:0000313" key="3">
    <source>
        <dbReference type="EMBL" id="KYC53440.1"/>
    </source>
</evidence>
<accession>A0A150J8A7</accession>
<reference evidence="3 4" key="1">
    <citation type="journal article" date="2016" name="ISME J.">
        <title>Chasing the elusive Euryarchaeota class WSA2: genomes reveal a uniquely fastidious methyl-reducing methanogen.</title>
        <authorList>
            <person name="Nobu M.K."/>
            <person name="Narihiro T."/>
            <person name="Kuroda K."/>
            <person name="Mei R."/>
            <person name="Liu W.T."/>
        </authorList>
    </citation>
    <scope>NUCLEOTIDE SEQUENCE [LARGE SCALE GENOMIC DNA]</scope>
    <source>
        <strain evidence="3">U1lsi0528_Bin089</strain>
    </source>
</reference>
<evidence type="ECO:0000259" key="2">
    <source>
        <dbReference type="PROSITE" id="PS50836"/>
    </source>
</evidence>
<dbReference type="SMART" id="SM00664">
    <property type="entry name" value="DoH"/>
    <property type="match status" value="1"/>
</dbReference>
<feature type="domain" description="DOMON" evidence="2">
    <location>
        <begin position="89"/>
        <end position="208"/>
    </location>
</feature>
<dbReference type="PANTHER" id="PTHR46901:SF2">
    <property type="entry name" value="GH04942P"/>
    <property type="match status" value="1"/>
</dbReference>
<feature type="region of interest" description="Disordered" evidence="1">
    <location>
        <begin position="25"/>
        <end position="67"/>
    </location>
</feature>
<dbReference type="InterPro" id="IPR045266">
    <property type="entry name" value="DOH_DOMON"/>
</dbReference>
<evidence type="ECO:0000313" key="4">
    <source>
        <dbReference type="Proteomes" id="UP000075578"/>
    </source>
</evidence>
<feature type="compositionally biased region" description="Polar residues" evidence="1">
    <location>
        <begin position="25"/>
        <end position="38"/>
    </location>
</feature>
<dbReference type="PROSITE" id="PS51257">
    <property type="entry name" value="PROKAR_LIPOPROTEIN"/>
    <property type="match status" value="1"/>
</dbReference>
<dbReference type="PROSITE" id="PS50836">
    <property type="entry name" value="DOMON"/>
    <property type="match status" value="1"/>
</dbReference>
<evidence type="ECO:0000256" key="1">
    <source>
        <dbReference type="SAM" id="MobiDB-lite"/>
    </source>
</evidence>
<protein>
    <submittedName>
        <fullName evidence="3">DOMON domain protein</fullName>
    </submittedName>
</protein>
<dbReference type="Proteomes" id="UP000075578">
    <property type="component" value="Unassembled WGS sequence"/>
</dbReference>
<sequence length="228" mass="24976">MRRIAFFGIILVAIMLFSGCATETKPITPNETPSNTAETPKPTEVPNTTPAPEQKPIDESKPDPQTNLWKADGIIAQNEYKNNKEFGNGRFTVYWSNDEEYLYMALKGQTSGWVSIGFEPTQAMKDADMIFGWVSGGTPSVLDIYSTGAFGPHPPDQQLGGTNDLLETGGVEANGFTIIELKRKLDTRDRYDKAFTKGQNINIIWGLGPSDSLDSPHNARGSGSIKLD</sequence>
<gene>
    <name evidence="3" type="ORF">AMQ74_00393</name>
</gene>
<dbReference type="InterPro" id="IPR005018">
    <property type="entry name" value="DOMON_domain"/>
</dbReference>
<proteinExistence type="predicted"/>